<comment type="caution">
    <text evidence="4">The sequence shown here is derived from an EMBL/GenBank/DDBJ whole genome shotgun (WGS) entry which is preliminary data.</text>
</comment>
<evidence type="ECO:0000256" key="1">
    <source>
        <dbReference type="SAM" id="MobiDB-lite"/>
    </source>
</evidence>
<keyword evidence="2" id="KW-0732">Signal</keyword>
<name>A0A1G4BJQ0_9PEZI</name>
<gene>
    <name evidence="4" type="ORF">CORC01_03036</name>
</gene>
<keyword evidence="5" id="KW-1185">Reference proteome</keyword>
<dbReference type="RefSeq" id="XP_022478688.1">
    <property type="nucleotide sequence ID" value="XM_022614686.1"/>
</dbReference>
<feature type="domain" description="SGNH hydrolase-type esterase" evidence="3">
    <location>
        <begin position="45"/>
        <end position="225"/>
    </location>
</feature>
<dbReference type="PANTHER" id="PTHR30383:SF5">
    <property type="entry name" value="SGNH HYDROLASE-TYPE ESTERASE DOMAIN-CONTAINING PROTEIN"/>
    <property type="match status" value="1"/>
</dbReference>
<organism evidence="4 5">
    <name type="scientific">Colletotrichum orchidophilum</name>
    <dbReference type="NCBI Taxonomy" id="1209926"/>
    <lineage>
        <taxon>Eukaryota</taxon>
        <taxon>Fungi</taxon>
        <taxon>Dikarya</taxon>
        <taxon>Ascomycota</taxon>
        <taxon>Pezizomycotina</taxon>
        <taxon>Sordariomycetes</taxon>
        <taxon>Hypocreomycetidae</taxon>
        <taxon>Glomerellales</taxon>
        <taxon>Glomerellaceae</taxon>
        <taxon>Colletotrichum</taxon>
    </lineage>
</organism>
<dbReference type="InterPro" id="IPR036514">
    <property type="entry name" value="SGNH_hydro_sf"/>
</dbReference>
<feature type="chain" id="PRO_5009602964" evidence="2">
    <location>
        <begin position="19"/>
        <end position="364"/>
    </location>
</feature>
<dbReference type="Pfam" id="PF13472">
    <property type="entry name" value="Lipase_GDSL_2"/>
    <property type="match status" value="1"/>
</dbReference>
<dbReference type="InterPro" id="IPR051532">
    <property type="entry name" value="Ester_Hydrolysis_Enzymes"/>
</dbReference>
<protein>
    <submittedName>
        <fullName evidence="4">GDSL-like Lipase/Acylhydrolase</fullName>
    </submittedName>
</protein>
<evidence type="ECO:0000313" key="4">
    <source>
        <dbReference type="EMBL" id="OHF01546.1"/>
    </source>
</evidence>
<dbReference type="Gene3D" id="3.40.50.1110">
    <property type="entry name" value="SGNH hydrolase"/>
    <property type="match status" value="1"/>
</dbReference>
<dbReference type="GeneID" id="34556196"/>
<evidence type="ECO:0000313" key="5">
    <source>
        <dbReference type="Proteomes" id="UP000176998"/>
    </source>
</evidence>
<evidence type="ECO:0000259" key="3">
    <source>
        <dbReference type="Pfam" id="PF13472"/>
    </source>
</evidence>
<evidence type="ECO:0000256" key="2">
    <source>
        <dbReference type="SAM" id="SignalP"/>
    </source>
</evidence>
<dbReference type="EMBL" id="MJBS01000018">
    <property type="protein sequence ID" value="OHF01546.1"/>
    <property type="molecule type" value="Genomic_DNA"/>
</dbReference>
<dbReference type="OrthoDB" id="2119228at2759"/>
<dbReference type="InterPro" id="IPR013830">
    <property type="entry name" value="SGNH_hydro"/>
</dbReference>
<dbReference type="Proteomes" id="UP000176998">
    <property type="component" value="Unassembled WGS sequence"/>
</dbReference>
<sequence length="364" mass="39020">MRFSIASITALITPLALAAADVLEYNATPAGQVIKDGVKLRILPVGDSITVGYLSSDGNGYRLKLDEGLSANDVVFAGTVYSGNMTDGYYAAWSGKTIQYIADNVGPSLVQRPNIILLHAGTNDMNPNPAISTEGNDPAAAAKRLGSLIDQMITACPDATILVAQIINTCNAVQELATVAYQKLIPGIVEQRRNASHHVLAVDFAALGTGILRDDCIHPSDEGYRTMGDYWYDFIAQIPKDWISQPVGDDPDRSKDEAGRASKNVSGSSAASVLSGSWIMLLMIPLILTMSNRKDHGLKEHGLSDDAVEAGHDFIHDAEVEEERRHSGDPNTMPSMASQQKKNVNLEGMQPIHPIGQDNAGQKA</sequence>
<feature type="compositionally biased region" description="Basic and acidic residues" evidence="1">
    <location>
        <begin position="250"/>
        <end position="260"/>
    </location>
</feature>
<dbReference type="STRING" id="1209926.A0A1G4BJQ0"/>
<reference evidence="4 5" key="1">
    <citation type="submission" date="2016-09" db="EMBL/GenBank/DDBJ databases">
        <authorList>
            <person name="Capua I."/>
            <person name="De Benedictis P."/>
            <person name="Joannis T."/>
            <person name="Lombin L.H."/>
            <person name="Cattoli G."/>
        </authorList>
    </citation>
    <scope>NUCLEOTIDE SEQUENCE [LARGE SCALE GENOMIC DNA]</scope>
    <source>
        <strain evidence="4 5">IMI 309357</strain>
    </source>
</reference>
<dbReference type="PANTHER" id="PTHR30383">
    <property type="entry name" value="THIOESTERASE 1/PROTEASE 1/LYSOPHOSPHOLIPASE L1"/>
    <property type="match status" value="1"/>
</dbReference>
<keyword evidence="4" id="KW-0378">Hydrolase</keyword>
<dbReference type="AlphaFoldDB" id="A0A1G4BJQ0"/>
<feature type="signal peptide" evidence="2">
    <location>
        <begin position="1"/>
        <end position="18"/>
    </location>
</feature>
<proteinExistence type="predicted"/>
<dbReference type="SUPFAM" id="SSF52266">
    <property type="entry name" value="SGNH hydrolase"/>
    <property type="match status" value="1"/>
</dbReference>
<dbReference type="GO" id="GO:0004622">
    <property type="term" value="F:phosphatidylcholine lysophospholipase activity"/>
    <property type="evidence" value="ECO:0007669"/>
    <property type="project" value="TreeGrafter"/>
</dbReference>
<accession>A0A1G4BJQ0</accession>
<dbReference type="CDD" id="cd01833">
    <property type="entry name" value="XynB_like"/>
    <property type="match status" value="1"/>
</dbReference>
<feature type="region of interest" description="Disordered" evidence="1">
    <location>
        <begin position="243"/>
        <end position="266"/>
    </location>
</feature>